<comment type="catalytic activity">
    <reaction evidence="10">
        <text>L-threonyl-[protein] + ATP = O-phospho-L-threonyl-[protein] + ADP + H(+)</text>
        <dbReference type="Rhea" id="RHEA:46608"/>
        <dbReference type="Rhea" id="RHEA-COMP:11060"/>
        <dbReference type="Rhea" id="RHEA-COMP:11605"/>
        <dbReference type="ChEBI" id="CHEBI:15378"/>
        <dbReference type="ChEBI" id="CHEBI:30013"/>
        <dbReference type="ChEBI" id="CHEBI:30616"/>
        <dbReference type="ChEBI" id="CHEBI:61977"/>
        <dbReference type="ChEBI" id="CHEBI:456216"/>
        <dbReference type="EC" id="2.7.11.1"/>
    </reaction>
</comment>
<dbReference type="InterPro" id="IPR033923">
    <property type="entry name" value="PAK_BD"/>
</dbReference>
<dbReference type="FunFam" id="1.10.510.10:FF:000011">
    <property type="entry name" value="Non-specific serine/threonine protein kinase"/>
    <property type="match status" value="1"/>
</dbReference>
<comment type="catalytic activity">
    <reaction evidence="11">
        <text>L-seryl-[protein] + ATP = O-phospho-L-seryl-[protein] + ADP + H(+)</text>
        <dbReference type="Rhea" id="RHEA:17989"/>
        <dbReference type="Rhea" id="RHEA-COMP:9863"/>
        <dbReference type="Rhea" id="RHEA-COMP:11604"/>
        <dbReference type="ChEBI" id="CHEBI:15378"/>
        <dbReference type="ChEBI" id="CHEBI:29999"/>
        <dbReference type="ChEBI" id="CHEBI:30616"/>
        <dbReference type="ChEBI" id="CHEBI:83421"/>
        <dbReference type="ChEBI" id="CHEBI:456216"/>
        <dbReference type="EC" id="2.7.11.1"/>
    </reaction>
</comment>
<evidence type="ECO:0000256" key="7">
    <source>
        <dbReference type="ARBA" id="ARBA00022741"/>
    </source>
</evidence>
<keyword evidence="6" id="KW-0808">Transferase</keyword>
<sequence length="802" mass="87284">MSTHHTSPKRVGVGAIRHPQAEYTGATPMSSTADLPISNTYSIKPSRNSTGYATGSDYSLGMTATTRAPNAMLASPPSAFRTQEITPNFAAPSHPSTSRQYSDTSLAPSQSSSSYGQYSASNSPNLNRHSYTLNPGPQAPQPPRPVRSGTLPAGEHPGAGLNGHYANPTYSMISPNNGTYGAPSIPSVPVVPFQSGPLEQSFESKLSLGPTIPVQMGQDAPKDTGAPPTVRARSGTGKSSKDKKSVFGFMSDLLNNSNTKQPVISTPYDPIHLTHVGFDYNTGQYTGMPQEWQKILDDNGITRAEQEENPDKVLAVVQFYQNRDAPEAADDEDVWNKMRGVQPSHHMSPGSSPQPPSTDMSRENSNDNGFDPHTFHNPRAAPAPPLGSQTNLRAERAAPSAPGQKPRVPQSSSPSTQPLAPSTLDRSISQRAPSNTSSKPLDRSISTRAPPTQKPSPPLHKSQSQSGRRREREREREPTPGASTPAGGVARSTTKGREAGAPRRRDKAKENEEVIRQLQTICSPGDPNLIYKNLVKIGQGASGGVFTAYDRSQTPVAIKQMNLEKQPKQDLIINEILVMRESAHPNIVNFKDSYLWKGDLWVVMEYMEGGSLTDVVTAHCMSEAQIAAVSRETCEGLRHLHSKGVIHRDIKSDNILLSLNGDVKLTDFGFCARIADPMSTKRTTMVGTPYWMAPEVVTRKEYGPKVDIWSLGIMAIEMLEGEPPYLNENPLRALYLIATNGTPKIKDWDKLSSVFRDYLQRCLTVDSEKRPSAEQLLGHEFFKYAAKLSSLSGMIKSARKGN</sequence>
<feature type="compositionally biased region" description="Polar residues" evidence="13">
    <location>
        <begin position="409"/>
        <end position="450"/>
    </location>
</feature>
<evidence type="ECO:0000256" key="8">
    <source>
        <dbReference type="ARBA" id="ARBA00022777"/>
    </source>
</evidence>
<feature type="compositionally biased region" description="Polar residues" evidence="13">
    <location>
        <begin position="27"/>
        <end position="55"/>
    </location>
</feature>
<evidence type="ECO:0000256" key="5">
    <source>
        <dbReference type="ARBA" id="ARBA00022527"/>
    </source>
</evidence>
<dbReference type="Proteomes" id="UP000827549">
    <property type="component" value="Chromosome 6"/>
</dbReference>
<evidence type="ECO:0000256" key="10">
    <source>
        <dbReference type="ARBA" id="ARBA00047899"/>
    </source>
</evidence>
<reference evidence="16" key="1">
    <citation type="submission" date="2023-10" db="EMBL/GenBank/DDBJ databases">
        <authorList>
            <person name="Noh H."/>
        </authorList>
    </citation>
    <scope>NUCLEOTIDE SEQUENCE</scope>
    <source>
        <strain evidence="16">DUCC4014</strain>
    </source>
</reference>
<evidence type="ECO:0000256" key="12">
    <source>
        <dbReference type="PROSITE-ProRule" id="PRU10141"/>
    </source>
</evidence>
<evidence type="ECO:0000256" key="11">
    <source>
        <dbReference type="ARBA" id="ARBA00048679"/>
    </source>
</evidence>
<comment type="subcellular location">
    <subcellularLocation>
        <location evidence="1">Cytoplasm</location>
    </subcellularLocation>
</comment>
<dbReference type="FunFam" id="3.30.200.20:FF:000385">
    <property type="entry name" value="Non-specific serine/threonine protein kinase"/>
    <property type="match status" value="1"/>
</dbReference>
<evidence type="ECO:0000259" key="14">
    <source>
        <dbReference type="PROSITE" id="PS50011"/>
    </source>
</evidence>
<dbReference type="EC" id="2.7.11.1" evidence="3"/>
<feature type="region of interest" description="Disordered" evidence="13">
    <location>
        <begin position="88"/>
        <end position="163"/>
    </location>
</feature>
<dbReference type="Pfam" id="PF00786">
    <property type="entry name" value="PBD"/>
    <property type="match status" value="1"/>
</dbReference>
<dbReference type="PROSITE" id="PS50108">
    <property type="entry name" value="CRIB"/>
    <property type="match status" value="1"/>
</dbReference>
<dbReference type="GO" id="GO:0005524">
    <property type="term" value="F:ATP binding"/>
    <property type="evidence" value="ECO:0007669"/>
    <property type="project" value="UniProtKB-UniRule"/>
</dbReference>
<dbReference type="PANTHER" id="PTHR45832">
    <property type="entry name" value="SERINE/THREONINE-PROTEIN KINASE SAMKA-RELATED-RELATED"/>
    <property type="match status" value="1"/>
</dbReference>
<dbReference type="InterPro" id="IPR000719">
    <property type="entry name" value="Prot_kinase_dom"/>
</dbReference>
<dbReference type="Pfam" id="PF00069">
    <property type="entry name" value="Pkinase"/>
    <property type="match status" value="1"/>
</dbReference>
<dbReference type="InterPro" id="IPR036936">
    <property type="entry name" value="CRIB_dom_sf"/>
</dbReference>
<protein>
    <recommendedName>
        <fullName evidence="3">non-specific serine/threonine protein kinase</fullName>
        <ecNumber evidence="3">2.7.11.1</ecNumber>
    </recommendedName>
</protein>
<name>A0AAF1BQK1_9TREE</name>
<evidence type="ECO:0000256" key="9">
    <source>
        <dbReference type="ARBA" id="ARBA00022840"/>
    </source>
</evidence>
<dbReference type="PANTHER" id="PTHR45832:SF22">
    <property type="entry name" value="SERINE_THREONINE-PROTEIN KINASE SAMKA-RELATED"/>
    <property type="match status" value="1"/>
</dbReference>
<evidence type="ECO:0000256" key="3">
    <source>
        <dbReference type="ARBA" id="ARBA00012513"/>
    </source>
</evidence>
<dbReference type="Gene3D" id="3.30.200.20">
    <property type="entry name" value="Phosphorylase Kinase, domain 1"/>
    <property type="match status" value="1"/>
</dbReference>
<dbReference type="InterPro" id="IPR051931">
    <property type="entry name" value="PAK3-like"/>
</dbReference>
<evidence type="ECO:0000313" key="16">
    <source>
        <dbReference type="EMBL" id="WOO84929.1"/>
    </source>
</evidence>
<proteinExistence type="inferred from homology"/>
<feature type="region of interest" description="Disordered" evidence="13">
    <location>
        <begin position="1"/>
        <end position="55"/>
    </location>
</feature>
<evidence type="ECO:0000313" key="17">
    <source>
        <dbReference type="Proteomes" id="UP000827549"/>
    </source>
</evidence>
<dbReference type="PROSITE" id="PS50011">
    <property type="entry name" value="PROTEIN_KINASE_DOM"/>
    <property type="match status" value="1"/>
</dbReference>
<evidence type="ECO:0000256" key="2">
    <source>
        <dbReference type="ARBA" id="ARBA00008874"/>
    </source>
</evidence>
<evidence type="ECO:0000256" key="1">
    <source>
        <dbReference type="ARBA" id="ARBA00004496"/>
    </source>
</evidence>
<organism evidence="16 17">
    <name type="scientific">Vanrija pseudolonga</name>
    <dbReference type="NCBI Taxonomy" id="143232"/>
    <lineage>
        <taxon>Eukaryota</taxon>
        <taxon>Fungi</taxon>
        <taxon>Dikarya</taxon>
        <taxon>Basidiomycota</taxon>
        <taxon>Agaricomycotina</taxon>
        <taxon>Tremellomycetes</taxon>
        <taxon>Trichosporonales</taxon>
        <taxon>Trichosporonaceae</taxon>
        <taxon>Vanrija</taxon>
    </lineage>
</organism>
<dbReference type="SMART" id="SM00285">
    <property type="entry name" value="PBD"/>
    <property type="match status" value="1"/>
</dbReference>
<feature type="region of interest" description="Disordered" evidence="13">
    <location>
        <begin position="215"/>
        <end position="243"/>
    </location>
</feature>
<comment type="similarity">
    <text evidence="2">Belongs to the protein kinase superfamily. STE Ser/Thr protein kinase family. STE20 subfamily.</text>
</comment>
<dbReference type="SUPFAM" id="SSF56112">
    <property type="entry name" value="Protein kinase-like (PK-like)"/>
    <property type="match status" value="1"/>
</dbReference>
<feature type="domain" description="CRIB" evidence="15">
    <location>
        <begin position="264"/>
        <end position="277"/>
    </location>
</feature>
<dbReference type="InterPro" id="IPR017441">
    <property type="entry name" value="Protein_kinase_ATP_BS"/>
</dbReference>
<dbReference type="CDD" id="cd06614">
    <property type="entry name" value="STKc_PAK"/>
    <property type="match status" value="1"/>
</dbReference>
<gene>
    <name evidence="16" type="primary">SMU1</name>
    <name evidence="16" type="ORF">LOC62_06G008438</name>
</gene>
<dbReference type="CDD" id="cd01093">
    <property type="entry name" value="CRIB_PAK_like"/>
    <property type="match status" value="1"/>
</dbReference>
<keyword evidence="17" id="KW-1185">Reference proteome</keyword>
<dbReference type="GO" id="GO:0030447">
    <property type="term" value="P:filamentous growth"/>
    <property type="evidence" value="ECO:0007669"/>
    <property type="project" value="UniProtKB-ARBA"/>
</dbReference>
<keyword evidence="4" id="KW-0963">Cytoplasm</keyword>
<feature type="region of interest" description="Disordered" evidence="13">
    <location>
        <begin position="340"/>
        <end position="512"/>
    </location>
</feature>
<keyword evidence="5" id="KW-0723">Serine/threonine-protein kinase</keyword>
<keyword evidence="9 12" id="KW-0067">ATP-binding</keyword>
<feature type="compositionally biased region" description="Low complexity" evidence="13">
    <location>
        <begin position="102"/>
        <end position="124"/>
    </location>
</feature>
<evidence type="ECO:0000259" key="15">
    <source>
        <dbReference type="PROSITE" id="PS50108"/>
    </source>
</evidence>
<dbReference type="SMART" id="SM00220">
    <property type="entry name" value="S_TKc"/>
    <property type="match status" value="1"/>
</dbReference>
<dbReference type="InterPro" id="IPR000095">
    <property type="entry name" value="CRIB_dom"/>
</dbReference>
<dbReference type="Gene3D" id="1.10.510.10">
    <property type="entry name" value="Transferase(Phosphotransferase) domain 1"/>
    <property type="match status" value="1"/>
</dbReference>
<feature type="domain" description="Protein kinase" evidence="14">
    <location>
        <begin position="531"/>
        <end position="782"/>
    </location>
</feature>
<dbReference type="EMBL" id="CP086719">
    <property type="protein sequence ID" value="WOO84929.1"/>
    <property type="molecule type" value="Genomic_DNA"/>
</dbReference>
<dbReference type="AlphaFoldDB" id="A0AAF1BQK1"/>
<keyword evidence="8 16" id="KW-0418">Kinase</keyword>
<keyword evidence="7 12" id="KW-0547">Nucleotide-binding</keyword>
<dbReference type="InterPro" id="IPR008271">
    <property type="entry name" value="Ser/Thr_kinase_AS"/>
</dbReference>
<evidence type="ECO:0000256" key="6">
    <source>
        <dbReference type="ARBA" id="ARBA00022679"/>
    </source>
</evidence>
<dbReference type="Gene3D" id="3.90.810.10">
    <property type="entry name" value="CRIB domain"/>
    <property type="match status" value="1"/>
</dbReference>
<dbReference type="PROSITE" id="PS00107">
    <property type="entry name" value="PROTEIN_KINASE_ATP"/>
    <property type="match status" value="1"/>
</dbReference>
<dbReference type="GO" id="GO:0004674">
    <property type="term" value="F:protein serine/threonine kinase activity"/>
    <property type="evidence" value="ECO:0007669"/>
    <property type="project" value="UniProtKB-KW"/>
</dbReference>
<evidence type="ECO:0000256" key="4">
    <source>
        <dbReference type="ARBA" id="ARBA00022490"/>
    </source>
</evidence>
<dbReference type="InterPro" id="IPR011009">
    <property type="entry name" value="Kinase-like_dom_sf"/>
</dbReference>
<accession>A0AAF1BQK1</accession>
<evidence type="ECO:0000256" key="13">
    <source>
        <dbReference type="SAM" id="MobiDB-lite"/>
    </source>
</evidence>
<feature type="compositionally biased region" description="Basic and acidic residues" evidence="13">
    <location>
        <begin position="468"/>
        <end position="478"/>
    </location>
</feature>
<dbReference type="GO" id="GO:0005737">
    <property type="term" value="C:cytoplasm"/>
    <property type="evidence" value="ECO:0007669"/>
    <property type="project" value="UniProtKB-SubCell"/>
</dbReference>
<feature type="binding site" evidence="12">
    <location>
        <position position="559"/>
    </location>
    <ligand>
        <name>ATP</name>
        <dbReference type="ChEBI" id="CHEBI:30616"/>
    </ligand>
</feature>
<feature type="compositionally biased region" description="Basic and acidic residues" evidence="13">
    <location>
        <begin position="495"/>
        <end position="512"/>
    </location>
</feature>
<dbReference type="RefSeq" id="XP_062630955.1">
    <property type="nucleotide sequence ID" value="XM_062774971.1"/>
</dbReference>
<dbReference type="GeneID" id="87811604"/>
<dbReference type="PROSITE" id="PS00108">
    <property type="entry name" value="PROTEIN_KINASE_ST"/>
    <property type="match status" value="1"/>
</dbReference>